<evidence type="ECO:0000259" key="1">
    <source>
        <dbReference type="PROSITE" id="PS50404"/>
    </source>
</evidence>
<dbReference type="SUPFAM" id="SSF47616">
    <property type="entry name" value="GST C-terminal domain-like"/>
    <property type="match status" value="1"/>
</dbReference>
<dbReference type="Pfam" id="PF13410">
    <property type="entry name" value="GST_C_2"/>
    <property type="match status" value="1"/>
</dbReference>
<dbReference type="EMBL" id="BPRA01000035">
    <property type="protein sequence ID" value="GJE57903.1"/>
    <property type="molecule type" value="Genomic_DNA"/>
</dbReference>
<dbReference type="PROSITE" id="PS50404">
    <property type="entry name" value="GST_NTER"/>
    <property type="match status" value="1"/>
</dbReference>
<keyword evidence="4" id="KW-1185">Reference proteome</keyword>
<dbReference type="PANTHER" id="PTHR44051:SF8">
    <property type="entry name" value="GLUTATHIONE S-TRANSFERASE GSTA"/>
    <property type="match status" value="1"/>
</dbReference>
<dbReference type="Pfam" id="PF13409">
    <property type="entry name" value="GST_N_2"/>
    <property type="match status" value="1"/>
</dbReference>
<dbReference type="InterPro" id="IPR036249">
    <property type="entry name" value="Thioredoxin-like_sf"/>
</dbReference>
<dbReference type="InterPro" id="IPR040079">
    <property type="entry name" value="Glutathione_S-Trfase"/>
</dbReference>
<sequence length="232" mass="26171">MDRLTLYTSPSVFPNPQRVRLLIHEKGIADRVEERLLAMAPAGEQRGWRHLKRNPWGETPTLELPGGGTLSESAAIARYLDQSFPGRAIMGGTALEQAQDAMWDDRIWVQILYRITTMFHVLHQGLGPKLELTSNPQWGEHCRKEALSHAGLVDRHLADGRDWLLGGDQPTFADITLCTAIAFSKYPVCATPLDERFEQLDRFWQRWKTRESFKTAYADGGGLDELDGLKAS</sequence>
<dbReference type="SFLD" id="SFLDS00019">
    <property type="entry name" value="Glutathione_Transferase_(cytos"/>
    <property type="match status" value="1"/>
</dbReference>
<proteinExistence type="predicted"/>
<dbReference type="CDD" id="cd03051">
    <property type="entry name" value="GST_N_GTT2_like"/>
    <property type="match status" value="1"/>
</dbReference>
<dbReference type="RefSeq" id="WP_147818451.1">
    <property type="nucleotide sequence ID" value="NZ_BPRA01000035.1"/>
</dbReference>
<evidence type="ECO:0000313" key="3">
    <source>
        <dbReference type="EMBL" id="GJE57903.1"/>
    </source>
</evidence>
<dbReference type="InterPro" id="IPR010987">
    <property type="entry name" value="Glutathione-S-Trfase_C-like"/>
</dbReference>
<dbReference type="SUPFAM" id="SSF52833">
    <property type="entry name" value="Thioredoxin-like"/>
    <property type="match status" value="1"/>
</dbReference>
<comment type="caution">
    <text evidence="3">The sequence shown here is derived from an EMBL/GenBank/DDBJ whole genome shotgun (WGS) entry which is preliminary data.</text>
</comment>
<accession>A0ABQ4TTB6</accession>
<dbReference type="PANTHER" id="PTHR44051">
    <property type="entry name" value="GLUTATHIONE S-TRANSFERASE-RELATED"/>
    <property type="match status" value="1"/>
</dbReference>
<gene>
    <name evidence="3" type="ORF">EKPJFOCH_4425</name>
</gene>
<dbReference type="Gene3D" id="3.40.30.10">
    <property type="entry name" value="Glutaredoxin"/>
    <property type="match status" value="1"/>
</dbReference>
<name>A0ABQ4TTB6_9HYPH</name>
<organism evidence="3 4">
    <name type="scientific">Methylobacterium thuringiense</name>
    <dbReference type="NCBI Taxonomy" id="1003091"/>
    <lineage>
        <taxon>Bacteria</taxon>
        <taxon>Pseudomonadati</taxon>
        <taxon>Pseudomonadota</taxon>
        <taxon>Alphaproteobacteria</taxon>
        <taxon>Hyphomicrobiales</taxon>
        <taxon>Methylobacteriaceae</taxon>
        <taxon>Methylobacterium</taxon>
    </lineage>
</organism>
<dbReference type="Gene3D" id="1.20.1050.10">
    <property type="match status" value="1"/>
</dbReference>
<reference evidence="3" key="1">
    <citation type="journal article" date="2021" name="Front. Microbiol.">
        <title>Comprehensive Comparative Genomics and Phenotyping of Methylobacterium Species.</title>
        <authorList>
            <person name="Alessa O."/>
            <person name="Ogura Y."/>
            <person name="Fujitani Y."/>
            <person name="Takami H."/>
            <person name="Hayashi T."/>
            <person name="Sahin N."/>
            <person name="Tani A."/>
        </authorList>
    </citation>
    <scope>NUCLEOTIDE SEQUENCE</scope>
    <source>
        <strain evidence="3">DSM 23674</strain>
    </source>
</reference>
<evidence type="ECO:0008006" key="5">
    <source>
        <dbReference type="Google" id="ProtNLM"/>
    </source>
</evidence>
<dbReference type="InterPro" id="IPR004045">
    <property type="entry name" value="Glutathione_S-Trfase_N"/>
</dbReference>
<reference evidence="3" key="2">
    <citation type="submission" date="2021-08" db="EMBL/GenBank/DDBJ databases">
        <authorList>
            <person name="Tani A."/>
            <person name="Ola A."/>
            <person name="Ogura Y."/>
            <person name="Katsura K."/>
            <person name="Hayashi T."/>
        </authorList>
    </citation>
    <scope>NUCLEOTIDE SEQUENCE</scope>
    <source>
        <strain evidence="3">DSM 23674</strain>
    </source>
</reference>
<feature type="domain" description="GST C-terminal" evidence="2">
    <location>
        <begin position="93"/>
        <end position="232"/>
    </location>
</feature>
<protein>
    <recommendedName>
        <fullName evidence="5">Glutathione S-transferase</fullName>
    </recommendedName>
</protein>
<feature type="domain" description="GST N-terminal" evidence="1">
    <location>
        <begin position="3"/>
        <end position="88"/>
    </location>
</feature>
<evidence type="ECO:0000259" key="2">
    <source>
        <dbReference type="PROSITE" id="PS50405"/>
    </source>
</evidence>
<dbReference type="InterPro" id="IPR036282">
    <property type="entry name" value="Glutathione-S-Trfase_C_sf"/>
</dbReference>
<dbReference type="InterPro" id="IPR034345">
    <property type="entry name" value="Gtt2-like_N"/>
</dbReference>
<evidence type="ECO:0000313" key="4">
    <source>
        <dbReference type="Proteomes" id="UP001055101"/>
    </source>
</evidence>
<dbReference type="PROSITE" id="PS50405">
    <property type="entry name" value="GST_CTER"/>
    <property type="match status" value="1"/>
</dbReference>
<dbReference type="Proteomes" id="UP001055101">
    <property type="component" value="Unassembled WGS sequence"/>
</dbReference>